<reference evidence="2 3" key="2">
    <citation type="submission" date="2019-08" db="EMBL/GenBank/DDBJ databases">
        <title>Amycolatopsis acidicola sp. nov., isolated from peat swamp forest soil.</title>
        <authorList>
            <person name="Srisuk N."/>
        </authorList>
    </citation>
    <scope>NUCLEOTIDE SEQUENCE [LARGE SCALE GENOMIC DNA]</scope>
    <source>
        <strain evidence="2 3">TBRC 6029</strain>
    </source>
</reference>
<keyword evidence="3" id="KW-1185">Reference proteome</keyword>
<evidence type="ECO:0000313" key="3">
    <source>
        <dbReference type="Proteomes" id="UP000320011"/>
    </source>
</evidence>
<reference evidence="2 3" key="1">
    <citation type="submission" date="2019-07" db="EMBL/GenBank/DDBJ databases">
        <authorList>
            <person name="Duangmal K."/>
            <person name="Teo W.F.A."/>
        </authorList>
    </citation>
    <scope>NUCLEOTIDE SEQUENCE [LARGE SCALE GENOMIC DNA]</scope>
    <source>
        <strain evidence="2 3">TBRC 6029</strain>
    </source>
</reference>
<feature type="non-terminal residue" evidence="2">
    <location>
        <position position="263"/>
    </location>
</feature>
<gene>
    <name evidence="2" type="ORF">FNH05_28450</name>
</gene>
<dbReference type="AlphaFoldDB" id="A0A558B418"/>
<comment type="caution">
    <text evidence="2">The sequence shown here is derived from an EMBL/GenBank/DDBJ whole genome shotgun (WGS) entry which is preliminary data.</text>
</comment>
<dbReference type="Pfam" id="PF13814">
    <property type="entry name" value="Replic_Relax"/>
    <property type="match status" value="1"/>
</dbReference>
<dbReference type="InterPro" id="IPR025855">
    <property type="entry name" value="Replic_Relax"/>
</dbReference>
<organism evidence="2 3">
    <name type="scientific">Amycolatopsis rhizosphaerae</name>
    <dbReference type="NCBI Taxonomy" id="2053003"/>
    <lineage>
        <taxon>Bacteria</taxon>
        <taxon>Bacillati</taxon>
        <taxon>Actinomycetota</taxon>
        <taxon>Actinomycetes</taxon>
        <taxon>Pseudonocardiales</taxon>
        <taxon>Pseudonocardiaceae</taxon>
        <taxon>Amycolatopsis</taxon>
    </lineage>
</organism>
<evidence type="ECO:0000256" key="1">
    <source>
        <dbReference type="SAM" id="MobiDB-lite"/>
    </source>
</evidence>
<dbReference type="Proteomes" id="UP000320011">
    <property type="component" value="Unassembled WGS sequence"/>
</dbReference>
<proteinExistence type="predicted"/>
<evidence type="ECO:0000313" key="2">
    <source>
        <dbReference type="EMBL" id="TVT31255.1"/>
    </source>
</evidence>
<sequence>MVLEPNPAARSQAMRRLRAAIGGSAGGTDRGSVGGSPQTCYPQLSGAGPVFAGQQPEADAAAVPDSMGVHHQVTSVRARGRVTDRDRRVLALLEEHFTFTTSELALLAGFDSVITAQHRFATLHSRGVLHRDRPFRPGGGSYEWHWMLGPIGARIVAAERGVSPIKPAKVAARWRKLFHGWRWDELHAQHAWFCTLVAAGRGRGELKAWRTPWHVSRHWKATTDGHGIWRYLDGRELAFVLLIDDPPRVGVHEIRDRLVRIPD</sequence>
<dbReference type="EMBL" id="VJWX01000394">
    <property type="protein sequence ID" value="TVT31255.1"/>
    <property type="molecule type" value="Genomic_DNA"/>
</dbReference>
<name>A0A558B418_9PSEU</name>
<accession>A0A558B418</accession>
<protein>
    <submittedName>
        <fullName evidence="2">Uncharacterized protein</fullName>
    </submittedName>
</protein>
<feature type="region of interest" description="Disordered" evidence="1">
    <location>
        <begin position="55"/>
        <end position="75"/>
    </location>
</feature>